<reference evidence="1" key="1">
    <citation type="submission" date="2022-04" db="EMBL/GenBank/DDBJ databases">
        <title>Genome of the entomopathogenic fungus Entomophthora muscae.</title>
        <authorList>
            <person name="Elya C."/>
            <person name="Lovett B.R."/>
            <person name="Lee E."/>
            <person name="Macias A.M."/>
            <person name="Hajek A.E."/>
            <person name="De Bivort B.L."/>
            <person name="Kasson M.T."/>
            <person name="De Fine Licht H.H."/>
            <person name="Stajich J.E."/>
        </authorList>
    </citation>
    <scope>NUCLEOTIDE SEQUENCE</scope>
    <source>
        <strain evidence="1">Berkeley</strain>
    </source>
</reference>
<dbReference type="Proteomes" id="UP001165960">
    <property type="component" value="Unassembled WGS sequence"/>
</dbReference>
<sequence length="168" mass="19238">MDFKLYTMNFVSLMIISVALGQKTASQWKPSPVAPHAFVVQLHTNLKPICLGFMKNATTLVTSTSILQYDPSVFLAVKAVPKKHNRDEDVVSAPFKVNKEAQPWNDELGRSNLAAFQVNFTNDIKSNKIKLRLYDIEDSWDQKNLTQFSKLIYLKVYRFKNMQLVARP</sequence>
<organism evidence="1 2">
    <name type="scientific">Entomophthora muscae</name>
    <dbReference type="NCBI Taxonomy" id="34485"/>
    <lineage>
        <taxon>Eukaryota</taxon>
        <taxon>Fungi</taxon>
        <taxon>Fungi incertae sedis</taxon>
        <taxon>Zoopagomycota</taxon>
        <taxon>Entomophthoromycotina</taxon>
        <taxon>Entomophthoromycetes</taxon>
        <taxon>Entomophthorales</taxon>
        <taxon>Entomophthoraceae</taxon>
        <taxon>Entomophthora</taxon>
    </lineage>
</organism>
<evidence type="ECO:0000313" key="2">
    <source>
        <dbReference type="Proteomes" id="UP001165960"/>
    </source>
</evidence>
<protein>
    <submittedName>
        <fullName evidence="1">Uncharacterized protein</fullName>
    </submittedName>
</protein>
<accession>A0ACC2SBC9</accession>
<gene>
    <name evidence="1" type="ORF">DSO57_1000564</name>
</gene>
<proteinExistence type="predicted"/>
<name>A0ACC2SBC9_9FUNG</name>
<comment type="caution">
    <text evidence="1">The sequence shown here is derived from an EMBL/GenBank/DDBJ whole genome shotgun (WGS) entry which is preliminary data.</text>
</comment>
<evidence type="ECO:0000313" key="1">
    <source>
        <dbReference type="EMBL" id="KAJ9059605.1"/>
    </source>
</evidence>
<dbReference type="EMBL" id="QTSX02005681">
    <property type="protein sequence ID" value="KAJ9059605.1"/>
    <property type="molecule type" value="Genomic_DNA"/>
</dbReference>
<keyword evidence="2" id="KW-1185">Reference proteome</keyword>